<feature type="repeat" description="ANK" evidence="3">
    <location>
        <begin position="380"/>
        <end position="403"/>
    </location>
</feature>
<evidence type="ECO:0000313" key="5">
    <source>
        <dbReference type="Proteomes" id="UP000604046"/>
    </source>
</evidence>
<dbReference type="Proteomes" id="UP000604046">
    <property type="component" value="Unassembled WGS sequence"/>
</dbReference>
<evidence type="ECO:0000256" key="2">
    <source>
        <dbReference type="ARBA" id="ARBA00023043"/>
    </source>
</evidence>
<dbReference type="AlphaFoldDB" id="A0A812NQC7"/>
<dbReference type="PROSITE" id="PS50297">
    <property type="entry name" value="ANK_REP_REGION"/>
    <property type="match status" value="2"/>
</dbReference>
<name>A0A812NQC7_9DINO</name>
<dbReference type="OrthoDB" id="4893149at2759"/>
<evidence type="ECO:0000256" key="1">
    <source>
        <dbReference type="ARBA" id="ARBA00022737"/>
    </source>
</evidence>
<keyword evidence="5" id="KW-1185">Reference proteome</keyword>
<organism evidence="4 5">
    <name type="scientific">Symbiodinium natans</name>
    <dbReference type="NCBI Taxonomy" id="878477"/>
    <lineage>
        <taxon>Eukaryota</taxon>
        <taxon>Sar</taxon>
        <taxon>Alveolata</taxon>
        <taxon>Dinophyceae</taxon>
        <taxon>Suessiales</taxon>
        <taxon>Symbiodiniaceae</taxon>
        <taxon>Symbiodinium</taxon>
    </lineage>
</organism>
<dbReference type="Pfam" id="PF12796">
    <property type="entry name" value="Ank_2"/>
    <property type="match status" value="1"/>
</dbReference>
<feature type="repeat" description="ANK" evidence="3">
    <location>
        <begin position="414"/>
        <end position="443"/>
    </location>
</feature>
<feature type="non-terminal residue" evidence="4">
    <location>
        <position position="1"/>
    </location>
</feature>
<dbReference type="PROSITE" id="PS50088">
    <property type="entry name" value="ANK_REPEAT"/>
    <property type="match status" value="3"/>
</dbReference>
<gene>
    <name evidence="4" type="primary">ANKRD50</name>
    <name evidence="4" type="ORF">SNAT2548_LOCUS16591</name>
</gene>
<dbReference type="PRINTS" id="PR01415">
    <property type="entry name" value="ANKYRIN"/>
</dbReference>
<sequence length="518" mass="54474">MNETPGKPHLLYIALVVSEKLVRTCRELQVQSRGRKVSNHGGWQSQDLPVDAELGELMDAVQGPAKAYLEAMGWQYPEEEAADESLEVAILPDRLWANINQPGDWNARHTHGRPTDALFASGVYYPRVSPRTSAARPARLVIFPPDSDPVAVTPATGLMVLFPVDMPHEVEASPRGADDRVSFAFNLEARWLPGPLLQAAFSGDAAKVSSLAEPGPAVRDALLSRSAAQLAAEQGHVAVLEALVSAGAELSSAEAEASPLALAAGRGHTEAVAFLQDAASHHGPALGAALASASERGHVAVVAQLVLSHWSNLQAGAPRALAAAARAGHATLVQYLLDAGVPVDGPELRQATNEAATRDHIEVVALLADAGVNFTEVDREGKTPLLNAAAGGHSDMVKLLLRNCGCSVETRDRQGATALHWAATRGHRSVVEELVAFGADLDADCFGPAPGRPLHWAVEQPDVVQLLLELRADVGTAKVRPSITPPPRGDVLVRSGDVLACTHAAEVLQKRGVPASAA</sequence>
<dbReference type="SUPFAM" id="SSF48403">
    <property type="entry name" value="Ankyrin repeat"/>
    <property type="match status" value="1"/>
</dbReference>
<dbReference type="Pfam" id="PF13759">
    <property type="entry name" value="2OG-FeII_Oxy_5"/>
    <property type="match status" value="1"/>
</dbReference>
<evidence type="ECO:0000313" key="4">
    <source>
        <dbReference type="EMBL" id="CAE7316294.1"/>
    </source>
</evidence>
<proteinExistence type="predicted"/>
<keyword evidence="2 3" id="KW-0040">ANK repeat</keyword>
<dbReference type="InterPro" id="IPR002110">
    <property type="entry name" value="Ankyrin_rpt"/>
</dbReference>
<reference evidence="4" key="1">
    <citation type="submission" date="2021-02" db="EMBL/GenBank/DDBJ databases">
        <authorList>
            <person name="Dougan E. K."/>
            <person name="Rhodes N."/>
            <person name="Thang M."/>
            <person name="Chan C."/>
        </authorList>
    </citation>
    <scope>NUCLEOTIDE SEQUENCE</scope>
</reference>
<dbReference type="SMART" id="SM00248">
    <property type="entry name" value="ANK"/>
    <property type="match status" value="7"/>
</dbReference>
<dbReference type="Gene3D" id="1.25.40.20">
    <property type="entry name" value="Ankyrin repeat-containing domain"/>
    <property type="match status" value="2"/>
</dbReference>
<dbReference type="Gene3D" id="2.60.120.620">
    <property type="entry name" value="q2cbj1_9rhob like domain"/>
    <property type="match status" value="1"/>
</dbReference>
<dbReference type="EMBL" id="CAJNDS010002085">
    <property type="protein sequence ID" value="CAE7316294.1"/>
    <property type="molecule type" value="Genomic_DNA"/>
</dbReference>
<dbReference type="PANTHER" id="PTHR24198:SF165">
    <property type="entry name" value="ANKYRIN REPEAT-CONTAINING PROTEIN-RELATED"/>
    <property type="match status" value="1"/>
</dbReference>
<protein>
    <submittedName>
        <fullName evidence="4">ANKRD50 protein</fullName>
    </submittedName>
</protein>
<dbReference type="InterPro" id="IPR036770">
    <property type="entry name" value="Ankyrin_rpt-contain_sf"/>
</dbReference>
<dbReference type="InterPro" id="IPR012668">
    <property type="entry name" value="CHP02466"/>
</dbReference>
<accession>A0A812NQC7</accession>
<evidence type="ECO:0000256" key="3">
    <source>
        <dbReference type="PROSITE-ProRule" id="PRU00023"/>
    </source>
</evidence>
<dbReference type="PANTHER" id="PTHR24198">
    <property type="entry name" value="ANKYRIN REPEAT AND PROTEIN KINASE DOMAIN-CONTAINING PROTEIN"/>
    <property type="match status" value="1"/>
</dbReference>
<feature type="repeat" description="ANK" evidence="3">
    <location>
        <begin position="223"/>
        <end position="255"/>
    </location>
</feature>
<comment type="caution">
    <text evidence="4">The sequence shown here is derived from an EMBL/GenBank/DDBJ whole genome shotgun (WGS) entry which is preliminary data.</text>
</comment>
<keyword evidence="1" id="KW-0677">Repeat</keyword>